<dbReference type="PANTHER" id="PTHR34502">
    <property type="entry name" value="DUF6594 DOMAIN-CONTAINING PROTEIN-RELATED"/>
    <property type="match status" value="1"/>
</dbReference>
<evidence type="ECO:0000313" key="5">
    <source>
        <dbReference type="Proteomes" id="UP000664132"/>
    </source>
</evidence>
<dbReference type="PANTHER" id="PTHR34502:SF5">
    <property type="entry name" value="DUF6594 DOMAIN-CONTAINING PROTEIN"/>
    <property type="match status" value="1"/>
</dbReference>
<feature type="region of interest" description="Disordered" evidence="1">
    <location>
        <begin position="40"/>
        <end position="71"/>
    </location>
</feature>
<evidence type="ECO:0000256" key="1">
    <source>
        <dbReference type="SAM" id="MobiDB-lite"/>
    </source>
</evidence>
<organism evidence="4 5">
    <name type="scientific">Cadophora malorum</name>
    <dbReference type="NCBI Taxonomy" id="108018"/>
    <lineage>
        <taxon>Eukaryota</taxon>
        <taxon>Fungi</taxon>
        <taxon>Dikarya</taxon>
        <taxon>Ascomycota</taxon>
        <taxon>Pezizomycotina</taxon>
        <taxon>Leotiomycetes</taxon>
        <taxon>Helotiales</taxon>
        <taxon>Ploettnerulaceae</taxon>
        <taxon>Cadophora</taxon>
    </lineage>
</organism>
<dbReference type="AlphaFoldDB" id="A0A8H7TCQ1"/>
<keyword evidence="2" id="KW-0812">Transmembrane</keyword>
<dbReference type="Proteomes" id="UP000664132">
    <property type="component" value="Unassembled WGS sequence"/>
</dbReference>
<dbReference type="InterPro" id="IPR046529">
    <property type="entry name" value="DUF6594"/>
</dbReference>
<feature type="transmembrane region" description="Helical" evidence="2">
    <location>
        <begin position="191"/>
        <end position="213"/>
    </location>
</feature>
<protein>
    <recommendedName>
        <fullName evidence="3">DUF6594 domain-containing protein</fullName>
    </recommendedName>
</protein>
<name>A0A8H7TCQ1_9HELO</name>
<gene>
    <name evidence="4" type="ORF">IFR04_009567</name>
</gene>
<accession>A0A8H7TCQ1</accession>
<keyword evidence="2" id="KW-1133">Transmembrane helix</keyword>
<feature type="compositionally biased region" description="Polar residues" evidence="1">
    <location>
        <begin position="49"/>
        <end position="67"/>
    </location>
</feature>
<dbReference type="EMBL" id="JAFJYH010000159">
    <property type="protein sequence ID" value="KAG4417277.1"/>
    <property type="molecule type" value="Genomic_DNA"/>
</dbReference>
<comment type="caution">
    <text evidence="4">The sequence shown here is derived from an EMBL/GenBank/DDBJ whole genome shotgun (WGS) entry which is preliminary data.</text>
</comment>
<feature type="transmembrane region" description="Helical" evidence="2">
    <location>
        <begin position="220"/>
        <end position="239"/>
    </location>
</feature>
<evidence type="ECO:0000313" key="4">
    <source>
        <dbReference type="EMBL" id="KAG4417277.1"/>
    </source>
</evidence>
<reference evidence="4" key="1">
    <citation type="submission" date="2021-02" db="EMBL/GenBank/DDBJ databases">
        <title>Genome sequence Cadophora malorum strain M34.</title>
        <authorList>
            <person name="Stefanovic E."/>
            <person name="Vu D."/>
            <person name="Scully C."/>
            <person name="Dijksterhuis J."/>
            <person name="Roader J."/>
            <person name="Houbraken J."/>
        </authorList>
    </citation>
    <scope>NUCLEOTIDE SEQUENCE</scope>
    <source>
        <strain evidence="4">M34</strain>
    </source>
</reference>
<dbReference type="OrthoDB" id="5342093at2759"/>
<sequence length="267" mass="30246">MAQDLGVYRRFAELNVFNIVQLQAELVYLEQELKILTELDDQSGDPGRSQYSKSAKTLHESVQGNDSHQSHKTLEIREKLKEYSMQASINRLSKARTYDIRLIQSWMARPEGGDGFLRGLEGNPWDEENETDLITVCSRQDFDIFTGWIAQTLLPWLHRIVLHRWKVPVKGHEEVGLVRWSNSYFTVVSRIITIIVSTVFPSASVAILVLYFIQRMVVRVGTVLLFSATFSLSLAIFTNARPVEIFAATALLLSKSCLLAAQVGQAE</sequence>
<dbReference type="Pfam" id="PF20237">
    <property type="entry name" value="DUF6594"/>
    <property type="match status" value="1"/>
</dbReference>
<feature type="domain" description="DUF6594" evidence="3">
    <location>
        <begin position="2"/>
        <end position="250"/>
    </location>
</feature>
<evidence type="ECO:0000259" key="3">
    <source>
        <dbReference type="Pfam" id="PF20237"/>
    </source>
</evidence>
<evidence type="ECO:0000256" key="2">
    <source>
        <dbReference type="SAM" id="Phobius"/>
    </source>
</evidence>
<keyword evidence="5" id="KW-1185">Reference proteome</keyword>
<proteinExistence type="predicted"/>
<keyword evidence="2" id="KW-0472">Membrane</keyword>